<organism evidence="1 2">
    <name type="scientific">Dulcicalothrix desertica PCC 7102</name>
    <dbReference type="NCBI Taxonomy" id="232991"/>
    <lineage>
        <taxon>Bacteria</taxon>
        <taxon>Bacillati</taxon>
        <taxon>Cyanobacteriota</taxon>
        <taxon>Cyanophyceae</taxon>
        <taxon>Nostocales</taxon>
        <taxon>Calotrichaceae</taxon>
        <taxon>Dulcicalothrix</taxon>
    </lineage>
</organism>
<proteinExistence type="predicted"/>
<dbReference type="RefSeq" id="WP_127081978.1">
    <property type="nucleotide sequence ID" value="NZ_RSCL01000008.1"/>
</dbReference>
<dbReference type="EMBL" id="RSCL01000008">
    <property type="protein sequence ID" value="RUT05498.1"/>
    <property type="molecule type" value="Genomic_DNA"/>
</dbReference>
<evidence type="ECO:0000313" key="1">
    <source>
        <dbReference type="EMBL" id="RUT05498.1"/>
    </source>
</evidence>
<protein>
    <submittedName>
        <fullName evidence="1">Uncharacterized protein</fullName>
    </submittedName>
</protein>
<dbReference type="Proteomes" id="UP000271624">
    <property type="component" value="Unassembled WGS sequence"/>
</dbReference>
<reference evidence="1" key="1">
    <citation type="submission" date="2018-12" db="EMBL/GenBank/DDBJ databases">
        <authorList>
            <person name="Will S."/>
            <person name="Neumann-Schaal M."/>
            <person name="Henke P."/>
        </authorList>
    </citation>
    <scope>NUCLEOTIDE SEQUENCE</scope>
    <source>
        <strain evidence="1">PCC 7102</strain>
    </source>
</reference>
<comment type="caution">
    <text evidence="1">The sequence shown here is derived from an EMBL/GenBank/DDBJ whole genome shotgun (WGS) entry which is preliminary data.</text>
</comment>
<sequence length="137" mass="15953">MQNSNKALSRNEIESLGASLHKIEQKLLKKPNQEGIQRIWYQGEEPYFDIFFELKDAEIVWFQFTLRAKSLSWDNKKRELQTGVTNELKMDDVSFYAATKTIEADDKADNNFVELVKAILQTRSGEEIFTKALLLFD</sequence>
<dbReference type="AlphaFoldDB" id="A0A433VHC5"/>
<name>A0A433VHC5_9CYAN</name>
<evidence type="ECO:0000313" key="2">
    <source>
        <dbReference type="Proteomes" id="UP000271624"/>
    </source>
</evidence>
<dbReference type="OrthoDB" id="460820at2"/>
<reference evidence="1" key="2">
    <citation type="journal article" date="2019" name="Genome Biol. Evol.">
        <title>Day and night: Metabolic profiles and evolutionary relationships of six axenic non-marine cyanobacteria.</title>
        <authorList>
            <person name="Will S.E."/>
            <person name="Henke P."/>
            <person name="Boedeker C."/>
            <person name="Huang S."/>
            <person name="Brinkmann H."/>
            <person name="Rohde M."/>
            <person name="Jarek M."/>
            <person name="Friedl T."/>
            <person name="Seufert S."/>
            <person name="Schumacher M."/>
            <person name="Overmann J."/>
            <person name="Neumann-Schaal M."/>
            <person name="Petersen J."/>
        </authorList>
    </citation>
    <scope>NUCLEOTIDE SEQUENCE [LARGE SCALE GENOMIC DNA]</scope>
    <source>
        <strain evidence="1">PCC 7102</strain>
    </source>
</reference>
<accession>A0A433VHC5</accession>
<gene>
    <name evidence="1" type="ORF">DSM106972_035050</name>
</gene>
<keyword evidence="2" id="KW-1185">Reference proteome</keyword>